<accession>A0ABV5VW84</accession>
<dbReference type="Proteomes" id="UP001589619">
    <property type="component" value="Unassembled WGS sequence"/>
</dbReference>
<gene>
    <name evidence="2" type="ORF">ACFFNY_11875</name>
</gene>
<keyword evidence="3" id="KW-1185">Reference proteome</keyword>
<sequence length="64" mass="7042">METIVGEMNNRFDTLETKVALAQQDIAYVKRKMSVIEQTASASELQSPSSSCTAKCRSMTPTLN</sequence>
<protein>
    <submittedName>
        <fullName evidence="2">Uncharacterized protein</fullName>
    </submittedName>
</protein>
<dbReference type="EMBL" id="JBHMAG010000009">
    <property type="protein sequence ID" value="MFB9752256.1"/>
    <property type="molecule type" value="Genomic_DNA"/>
</dbReference>
<comment type="caution">
    <text evidence="2">The sequence shown here is derived from an EMBL/GenBank/DDBJ whole genome shotgun (WGS) entry which is preliminary data.</text>
</comment>
<evidence type="ECO:0000313" key="2">
    <source>
        <dbReference type="EMBL" id="MFB9752256.1"/>
    </source>
</evidence>
<name>A0ABV5VW84_9BACL</name>
<evidence type="ECO:0000313" key="3">
    <source>
        <dbReference type="Proteomes" id="UP001589619"/>
    </source>
</evidence>
<proteinExistence type="predicted"/>
<dbReference type="RefSeq" id="WP_344911155.1">
    <property type="nucleotide sequence ID" value="NZ_BAAAYO010000010.1"/>
</dbReference>
<organism evidence="2 3">
    <name type="scientific">Paenibacillus hodogayensis</name>
    <dbReference type="NCBI Taxonomy" id="279208"/>
    <lineage>
        <taxon>Bacteria</taxon>
        <taxon>Bacillati</taxon>
        <taxon>Bacillota</taxon>
        <taxon>Bacilli</taxon>
        <taxon>Bacillales</taxon>
        <taxon>Paenibacillaceae</taxon>
        <taxon>Paenibacillus</taxon>
    </lineage>
</organism>
<reference evidence="2 3" key="1">
    <citation type="submission" date="2024-09" db="EMBL/GenBank/DDBJ databases">
        <authorList>
            <person name="Sun Q."/>
            <person name="Mori K."/>
        </authorList>
    </citation>
    <scope>NUCLEOTIDE SEQUENCE [LARGE SCALE GENOMIC DNA]</scope>
    <source>
        <strain evidence="2 3">JCM 12520</strain>
    </source>
</reference>
<feature type="compositionally biased region" description="Low complexity" evidence="1">
    <location>
        <begin position="41"/>
        <end position="51"/>
    </location>
</feature>
<feature type="region of interest" description="Disordered" evidence="1">
    <location>
        <begin position="40"/>
        <end position="64"/>
    </location>
</feature>
<evidence type="ECO:0000256" key="1">
    <source>
        <dbReference type="SAM" id="MobiDB-lite"/>
    </source>
</evidence>